<dbReference type="GO" id="GO:0003700">
    <property type="term" value="F:DNA-binding transcription factor activity"/>
    <property type="evidence" value="ECO:0007669"/>
    <property type="project" value="TreeGrafter"/>
</dbReference>
<name>A0A2P8D572_9ACTN</name>
<dbReference type="Proteomes" id="UP000240542">
    <property type="component" value="Unassembled WGS sequence"/>
</dbReference>
<dbReference type="PANTHER" id="PTHR30146">
    <property type="entry name" value="LACI-RELATED TRANSCRIPTIONAL REPRESSOR"/>
    <property type="match status" value="1"/>
</dbReference>
<dbReference type="CDD" id="cd06267">
    <property type="entry name" value="PBP1_LacI_sugar_binding-like"/>
    <property type="match status" value="1"/>
</dbReference>
<reference evidence="5 6" key="1">
    <citation type="submission" date="2018-03" db="EMBL/GenBank/DDBJ databases">
        <title>Genomic Encyclopedia of Archaeal and Bacterial Type Strains, Phase II (KMG-II): from individual species to whole genera.</title>
        <authorList>
            <person name="Goeker M."/>
        </authorList>
    </citation>
    <scope>NUCLEOTIDE SEQUENCE [LARGE SCALE GENOMIC DNA]</scope>
    <source>
        <strain evidence="5 6">DSM 45312</strain>
    </source>
</reference>
<evidence type="ECO:0000256" key="3">
    <source>
        <dbReference type="ARBA" id="ARBA00023163"/>
    </source>
</evidence>
<dbReference type="InterPro" id="IPR046335">
    <property type="entry name" value="LacI/GalR-like_sensor"/>
</dbReference>
<dbReference type="SUPFAM" id="SSF47413">
    <property type="entry name" value="lambda repressor-like DNA-binding domains"/>
    <property type="match status" value="1"/>
</dbReference>
<dbReference type="Pfam" id="PF13377">
    <property type="entry name" value="Peripla_BP_3"/>
    <property type="match status" value="1"/>
</dbReference>
<keyword evidence="3" id="KW-0804">Transcription</keyword>
<dbReference type="EMBL" id="PYGA01000018">
    <property type="protein sequence ID" value="PSK92365.1"/>
    <property type="molecule type" value="Genomic_DNA"/>
</dbReference>
<dbReference type="Gene3D" id="1.10.260.40">
    <property type="entry name" value="lambda repressor-like DNA-binding domains"/>
    <property type="match status" value="1"/>
</dbReference>
<evidence type="ECO:0000313" key="5">
    <source>
        <dbReference type="EMBL" id="PSK92365.1"/>
    </source>
</evidence>
<evidence type="ECO:0000256" key="2">
    <source>
        <dbReference type="ARBA" id="ARBA00023125"/>
    </source>
</evidence>
<dbReference type="GO" id="GO:0000976">
    <property type="term" value="F:transcription cis-regulatory region binding"/>
    <property type="evidence" value="ECO:0007669"/>
    <property type="project" value="TreeGrafter"/>
</dbReference>
<feature type="domain" description="HTH lacI-type" evidence="4">
    <location>
        <begin position="13"/>
        <end position="67"/>
    </location>
</feature>
<dbReference type="CDD" id="cd01392">
    <property type="entry name" value="HTH_LacI"/>
    <property type="match status" value="1"/>
</dbReference>
<keyword evidence="6" id="KW-1185">Reference proteome</keyword>
<accession>A0A2P8D572</accession>
<sequence>MAGAVPRIGDGRVVIGDVAAAAGVSVTTVSHVLSGKRPVGAPTRARVENAIEMLGYQPNPSARSMRTQRTESVAIVIPDITNPFFPLLAAGVQDVLHPEGYLISISDADLPSRSLDDVLRQVLNRRPDGILMASYGSTGHELNRIIASNTHLVRLSGAPEDELGDIVSSDDTAGVAGVVGHLAERGYRRIAFINGEQSTAPARLRAEGYRRGLREAGRRFDPALVRAESFTRAGGVAGARRLLELRPDALVCGNDLIAVGAMDVIRGAGLTVPHDIAVTGYDDIEAAALLSPALTTVHNPAREIGRACARMLLDRITGVHTGPAREEVLSTRLTVRDSS</sequence>
<evidence type="ECO:0000256" key="1">
    <source>
        <dbReference type="ARBA" id="ARBA00023015"/>
    </source>
</evidence>
<dbReference type="Pfam" id="PF00356">
    <property type="entry name" value="LacI"/>
    <property type="match status" value="1"/>
</dbReference>
<dbReference type="PROSITE" id="PS00356">
    <property type="entry name" value="HTH_LACI_1"/>
    <property type="match status" value="1"/>
</dbReference>
<evidence type="ECO:0000259" key="4">
    <source>
        <dbReference type="PROSITE" id="PS50932"/>
    </source>
</evidence>
<comment type="caution">
    <text evidence="5">The sequence shown here is derived from an EMBL/GenBank/DDBJ whole genome shotgun (WGS) entry which is preliminary data.</text>
</comment>
<evidence type="ECO:0000313" key="6">
    <source>
        <dbReference type="Proteomes" id="UP000240542"/>
    </source>
</evidence>
<dbReference type="SMART" id="SM00354">
    <property type="entry name" value="HTH_LACI"/>
    <property type="match status" value="1"/>
</dbReference>
<dbReference type="PROSITE" id="PS50932">
    <property type="entry name" value="HTH_LACI_2"/>
    <property type="match status" value="1"/>
</dbReference>
<protein>
    <submittedName>
        <fullName evidence="5">LacI family transcriptional regulator</fullName>
    </submittedName>
</protein>
<dbReference type="AlphaFoldDB" id="A0A2P8D572"/>
<gene>
    <name evidence="5" type="ORF">CLV63_118126</name>
</gene>
<organism evidence="5 6">
    <name type="scientific">Murinocardiopsis flavida</name>
    <dbReference type="NCBI Taxonomy" id="645275"/>
    <lineage>
        <taxon>Bacteria</taxon>
        <taxon>Bacillati</taxon>
        <taxon>Actinomycetota</taxon>
        <taxon>Actinomycetes</taxon>
        <taxon>Streptosporangiales</taxon>
        <taxon>Nocardiopsidaceae</taxon>
        <taxon>Murinocardiopsis</taxon>
    </lineage>
</organism>
<dbReference type="SUPFAM" id="SSF53822">
    <property type="entry name" value="Periplasmic binding protein-like I"/>
    <property type="match status" value="1"/>
</dbReference>
<keyword evidence="2" id="KW-0238">DNA-binding</keyword>
<proteinExistence type="predicted"/>
<dbReference type="InterPro" id="IPR000843">
    <property type="entry name" value="HTH_LacI"/>
</dbReference>
<dbReference type="InterPro" id="IPR010982">
    <property type="entry name" value="Lambda_DNA-bd_dom_sf"/>
</dbReference>
<keyword evidence="1" id="KW-0805">Transcription regulation</keyword>
<dbReference type="InterPro" id="IPR028082">
    <property type="entry name" value="Peripla_BP_I"/>
</dbReference>
<dbReference type="PANTHER" id="PTHR30146:SF109">
    <property type="entry name" value="HTH-TYPE TRANSCRIPTIONAL REGULATOR GALS"/>
    <property type="match status" value="1"/>
</dbReference>
<dbReference type="Gene3D" id="3.40.50.2300">
    <property type="match status" value="2"/>
</dbReference>